<dbReference type="PROSITE" id="PS50015">
    <property type="entry name" value="SAP_B"/>
    <property type="match status" value="1"/>
</dbReference>
<evidence type="ECO:0000259" key="3">
    <source>
        <dbReference type="PROSITE" id="PS50015"/>
    </source>
</evidence>
<protein>
    <recommendedName>
        <fullName evidence="3">Saposin B-type domain-containing protein</fullName>
    </recommendedName>
</protein>
<evidence type="ECO:0000256" key="1">
    <source>
        <dbReference type="ARBA" id="ARBA00023157"/>
    </source>
</evidence>
<evidence type="ECO:0000256" key="2">
    <source>
        <dbReference type="SAM" id="SignalP"/>
    </source>
</evidence>
<evidence type="ECO:0000313" key="5">
    <source>
        <dbReference type="Proteomes" id="UP001628156"/>
    </source>
</evidence>
<feature type="signal peptide" evidence="2">
    <location>
        <begin position="1"/>
        <end position="17"/>
    </location>
</feature>
<accession>A0ABQ0DQC8</accession>
<dbReference type="InterPro" id="IPR008139">
    <property type="entry name" value="SaposinB_dom"/>
</dbReference>
<keyword evidence="5" id="KW-1185">Reference proteome</keyword>
<sequence>MKGFIVTLFLIIIAVNAVPENCFMCLDLVRELEEKIKDNDAAKITQLVNFLCKSQDAESPAGKVCSVLLEKGINNLLEMIMEKIPVEKMCKLMDQC</sequence>
<dbReference type="SMART" id="SM00741">
    <property type="entry name" value="SapB"/>
    <property type="match status" value="1"/>
</dbReference>
<keyword evidence="1" id="KW-1015">Disulfide bond</keyword>
<dbReference type="InterPro" id="IPR011001">
    <property type="entry name" value="Saposin-like"/>
</dbReference>
<feature type="chain" id="PRO_5045040807" description="Saposin B-type domain-containing protein" evidence="2">
    <location>
        <begin position="18"/>
        <end position="96"/>
    </location>
</feature>
<comment type="caution">
    <text evidence="4">The sequence shown here is derived from an EMBL/GenBank/DDBJ whole genome shotgun (WGS) entry which is preliminary data.</text>
</comment>
<name>A0ABQ0DQC8_9EUKA</name>
<dbReference type="SUPFAM" id="SSF47862">
    <property type="entry name" value="Saposin"/>
    <property type="match status" value="1"/>
</dbReference>
<proteinExistence type="predicted"/>
<dbReference type="Proteomes" id="UP001628156">
    <property type="component" value="Unassembled WGS sequence"/>
</dbReference>
<keyword evidence="2" id="KW-0732">Signal</keyword>
<dbReference type="EMBL" id="BAAFRS010000229">
    <property type="protein sequence ID" value="GAB1224957.1"/>
    <property type="molecule type" value="Genomic_DNA"/>
</dbReference>
<feature type="domain" description="Saposin B-type" evidence="3">
    <location>
        <begin position="18"/>
        <end position="96"/>
    </location>
</feature>
<organism evidence="4 5">
    <name type="scientific">Entamoeba nuttalli</name>
    <dbReference type="NCBI Taxonomy" id="412467"/>
    <lineage>
        <taxon>Eukaryota</taxon>
        <taxon>Amoebozoa</taxon>
        <taxon>Evosea</taxon>
        <taxon>Archamoebae</taxon>
        <taxon>Mastigamoebida</taxon>
        <taxon>Entamoebidae</taxon>
        <taxon>Entamoeba</taxon>
    </lineage>
</organism>
<gene>
    <name evidence="4" type="ORF">ENUP19_0229G0012</name>
</gene>
<evidence type="ECO:0000313" key="4">
    <source>
        <dbReference type="EMBL" id="GAB1224957.1"/>
    </source>
</evidence>
<dbReference type="Gene3D" id="1.10.225.10">
    <property type="entry name" value="Saposin-like"/>
    <property type="match status" value="1"/>
</dbReference>
<reference evidence="4 5" key="1">
    <citation type="journal article" date="2019" name="PLoS Negl. Trop. Dis.">
        <title>Whole genome sequencing of Entamoeba nuttalli reveals mammalian host-related molecular signatures and a novel octapeptide-repeat surface protein.</title>
        <authorList>
            <person name="Tanaka M."/>
            <person name="Makiuchi T."/>
            <person name="Komiyama T."/>
            <person name="Shiina T."/>
            <person name="Osaki K."/>
            <person name="Tachibana H."/>
        </authorList>
    </citation>
    <scope>NUCLEOTIDE SEQUENCE [LARGE SCALE GENOMIC DNA]</scope>
    <source>
        <strain evidence="4 5">P19-061405</strain>
    </source>
</reference>